<evidence type="ECO:0000313" key="1">
    <source>
        <dbReference type="EMBL" id="EEF63340.1"/>
    </source>
</evidence>
<dbReference type="STRING" id="320771.Cflav_PD5975"/>
<gene>
    <name evidence="1" type="ORF">Cflav_PD5975</name>
</gene>
<sequence length="143" mass="16038">MSLPDYVQRRAEILAELFLRELNPKFLAQATFQGATWDYMAAFQTKAGRLINITVKVIATEKPIPEEMIFVMSNKQANEILNSNLPILIVVVDVKTNSIACNWVSKATVSHSSRLNGDARIRFPALKVDQGTVGKLIFDIEKM</sequence>
<dbReference type="Proteomes" id="UP000003688">
    <property type="component" value="Unassembled WGS sequence"/>
</dbReference>
<dbReference type="EMBL" id="ABOX02000001">
    <property type="protein sequence ID" value="EEF63340.1"/>
    <property type="molecule type" value="Genomic_DNA"/>
</dbReference>
<reference evidence="1 2" key="1">
    <citation type="journal article" date="2011" name="J. Bacteriol.">
        <title>Genome sequence of 'Pedosphaera parvula' Ellin514, an aerobic Verrucomicrobial isolate from pasture soil.</title>
        <authorList>
            <person name="Kant R."/>
            <person name="van Passel M.W."/>
            <person name="Sangwan P."/>
            <person name="Palva A."/>
            <person name="Lucas S."/>
            <person name="Copeland A."/>
            <person name="Lapidus A."/>
            <person name="Glavina Del Rio T."/>
            <person name="Dalin E."/>
            <person name="Tice H."/>
            <person name="Bruce D."/>
            <person name="Goodwin L."/>
            <person name="Pitluck S."/>
            <person name="Chertkov O."/>
            <person name="Larimer F.W."/>
            <person name="Land M.L."/>
            <person name="Hauser L."/>
            <person name="Brettin T.S."/>
            <person name="Detter J.C."/>
            <person name="Han S."/>
            <person name="de Vos W.M."/>
            <person name="Janssen P.H."/>
            <person name="Smidt H."/>
        </authorList>
    </citation>
    <scope>NUCLEOTIDE SEQUENCE [LARGE SCALE GENOMIC DNA]</scope>
    <source>
        <strain evidence="1 2">Ellin514</strain>
    </source>
</reference>
<proteinExistence type="predicted"/>
<evidence type="ECO:0000313" key="2">
    <source>
        <dbReference type="Proteomes" id="UP000003688"/>
    </source>
</evidence>
<accession>B9X9Z9</accession>
<organism evidence="1 2">
    <name type="scientific">Pedosphaera parvula (strain Ellin514)</name>
    <dbReference type="NCBI Taxonomy" id="320771"/>
    <lineage>
        <taxon>Bacteria</taxon>
        <taxon>Pseudomonadati</taxon>
        <taxon>Verrucomicrobiota</taxon>
        <taxon>Pedosphaerae</taxon>
        <taxon>Pedosphaerales</taxon>
        <taxon>Pedosphaeraceae</taxon>
        <taxon>Pedosphaera</taxon>
    </lineage>
</organism>
<dbReference type="AlphaFoldDB" id="B9X9Z9"/>
<name>B9X9Z9_PEDPL</name>
<protein>
    <submittedName>
        <fullName evidence="1">Uncharacterized protein</fullName>
    </submittedName>
</protein>
<keyword evidence="2" id="KW-1185">Reference proteome</keyword>
<comment type="caution">
    <text evidence="1">The sequence shown here is derived from an EMBL/GenBank/DDBJ whole genome shotgun (WGS) entry which is preliminary data.</text>
</comment>